<evidence type="ECO:0000256" key="1">
    <source>
        <dbReference type="ARBA" id="ARBA00005495"/>
    </source>
</evidence>
<dbReference type="GO" id="GO:0016846">
    <property type="term" value="F:carbon-sulfur lyase activity"/>
    <property type="evidence" value="ECO:0007669"/>
    <property type="project" value="InterPro"/>
</dbReference>
<dbReference type="GO" id="GO:0046872">
    <property type="term" value="F:metal ion binding"/>
    <property type="evidence" value="ECO:0007669"/>
    <property type="project" value="UniProtKB-KW"/>
</dbReference>
<dbReference type="PANTHER" id="PTHR33337:SF40">
    <property type="entry name" value="CENP-V_GFA DOMAIN-CONTAINING PROTEIN-RELATED"/>
    <property type="match status" value="1"/>
</dbReference>
<dbReference type="SUPFAM" id="SSF51316">
    <property type="entry name" value="Mss4-like"/>
    <property type="match status" value="1"/>
</dbReference>
<accession>A0A061SRV7</accession>
<keyword evidence="8" id="KW-1185">Reference proteome</keyword>
<sequence length="128" mass="14107">MLKGSCYCGAIEFALDSPPTMMGTCHCSRCRKAGASAIVFVKKDTLSWIKGKDNVQAFVPEAPYKYPRCFCKTCGTSLGEILSEEDSFPISANAFDDELPIKNGFHEHVNEKPSWYEICDPKDPSAEG</sequence>
<evidence type="ECO:0000259" key="5">
    <source>
        <dbReference type="PROSITE" id="PS51891"/>
    </source>
</evidence>
<dbReference type="AlphaFoldDB" id="A0A061SRV7"/>
<comment type="caution">
    <text evidence="6">The sequence shown here is derived from an EMBL/GenBank/DDBJ whole genome shotgun (WGS) entry which is preliminary data.</text>
</comment>
<evidence type="ECO:0000313" key="7">
    <source>
        <dbReference type="EMBL" id="PTX75552.1"/>
    </source>
</evidence>
<dbReference type="InterPro" id="IPR011057">
    <property type="entry name" value="Mss4-like_sf"/>
</dbReference>
<dbReference type="InterPro" id="IPR006913">
    <property type="entry name" value="CENP-V/GFA"/>
</dbReference>
<gene>
    <name evidence="7" type="ORF">C8N31_101208</name>
    <name evidence="6" type="ORF">PM02_03070</name>
</gene>
<dbReference type="RefSeq" id="WP_025047088.1">
    <property type="nucleotide sequence ID" value="NZ_CANMAK010000001.1"/>
</dbReference>
<dbReference type="EMBL" id="QBKU01000001">
    <property type="protein sequence ID" value="PTX75552.1"/>
    <property type="molecule type" value="Genomic_DNA"/>
</dbReference>
<dbReference type="Pfam" id="PF04828">
    <property type="entry name" value="GFA"/>
    <property type="match status" value="1"/>
</dbReference>
<evidence type="ECO:0000313" key="9">
    <source>
        <dbReference type="Proteomes" id="UP000244092"/>
    </source>
</evidence>
<dbReference type="Gene3D" id="3.90.1590.10">
    <property type="entry name" value="glutathione-dependent formaldehyde- activating enzyme (gfa)"/>
    <property type="match status" value="1"/>
</dbReference>
<evidence type="ECO:0000256" key="4">
    <source>
        <dbReference type="ARBA" id="ARBA00023239"/>
    </source>
</evidence>
<dbReference type="PROSITE" id="PS51891">
    <property type="entry name" value="CENP_V_GFA"/>
    <property type="match status" value="1"/>
</dbReference>
<dbReference type="PANTHER" id="PTHR33337">
    <property type="entry name" value="GFA DOMAIN-CONTAINING PROTEIN"/>
    <property type="match status" value="1"/>
</dbReference>
<reference evidence="6 8" key="1">
    <citation type="journal article" date="2014" name="Genome Announc.">
        <title>Draft Genome Sequences of Two Isolates of the Roseobacter Group, Sulfitobacter sp. Strains 3SOLIMAR09 and 1FIGIMAR09, from Harbors of Mallorca Island (Mediterranean Sea).</title>
        <authorList>
            <person name="Mas-Llado M."/>
            <person name="Pina-Villalonga J.M."/>
            <person name="Brunet-Galmes I."/>
            <person name="Nogales B."/>
            <person name="Bosch R."/>
        </authorList>
    </citation>
    <scope>NUCLEOTIDE SEQUENCE [LARGE SCALE GENOMIC DNA]</scope>
    <source>
        <strain evidence="6 8">1FIGIMAR09</strain>
    </source>
</reference>
<proteinExistence type="inferred from homology"/>
<keyword evidence="3" id="KW-0862">Zinc</keyword>
<comment type="similarity">
    <text evidence="1">Belongs to the Gfa family.</text>
</comment>
<name>A0A061SRV7_9RHOB</name>
<feature type="domain" description="CENP-V/GFA" evidence="5">
    <location>
        <begin position="2"/>
        <end position="117"/>
    </location>
</feature>
<evidence type="ECO:0000256" key="3">
    <source>
        <dbReference type="ARBA" id="ARBA00022833"/>
    </source>
</evidence>
<dbReference type="OrthoDB" id="9807246at2"/>
<reference evidence="7 9" key="2">
    <citation type="submission" date="2018-04" db="EMBL/GenBank/DDBJ databases">
        <title>Genomic Encyclopedia of Archaeal and Bacterial Type Strains, Phase II (KMG-II): from individual species to whole genera.</title>
        <authorList>
            <person name="Goeker M."/>
        </authorList>
    </citation>
    <scope>NUCLEOTIDE SEQUENCE [LARGE SCALE GENOMIC DNA]</scope>
    <source>
        <strain evidence="7 9">DSM 12244</strain>
    </source>
</reference>
<dbReference type="Proteomes" id="UP000244092">
    <property type="component" value="Unassembled WGS sequence"/>
</dbReference>
<dbReference type="eggNOG" id="COG3791">
    <property type="taxonomic scope" value="Bacteria"/>
</dbReference>
<dbReference type="STRING" id="83219.PM02_03070"/>
<protein>
    <submittedName>
        <fullName evidence="6">Aldehyde-activating protein</fullName>
    </submittedName>
</protein>
<evidence type="ECO:0000313" key="8">
    <source>
        <dbReference type="Proteomes" id="UP000027337"/>
    </source>
</evidence>
<keyword evidence="2" id="KW-0479">Metal-binding</keyword>
<organism evidence="6 8">
    <name type="scientific">Sulfitobacter mediterraneus</name>
    <dbReference type="NCBI Taxonomy" id="83219"/>
    <lineage>
        <taxon>Bacteria</taxon>
        <taxon>Pseudomonadati</taxon>
        <taxon>Pseudomonadota</taxon>
        <taxon>Alphaproteobacteria</taxon>
        <taxon>Rhodobacterales</taxon>
        <taxon>Roseobacteraceae</taxon>
        <taxon>Sulfitobacter</taxon>
    </lineage>
</organism>
<dbReference type="Proteomes" id="UP000027337">
    <property type="component" value="Unassembled WGS sequence"/>
</dbReference>
<dbReference type="EMBL" id="JEMU01000002">
    <property type="protein sequence ID" value="KAJ04441.1"/>
    <property type="molecule type" value="Genomic_DNA"/>
</dbReference>
<evidence type="ECO:0000313" key="6">
    <source>
        <dbReference type="EMBL" id="KAJ04441.1"/>
    </source>
</evidence>
<keyword evidence="4" id="KW-0456">Lyase</keyword>
<evidence type="ECO:0000256" key="2">
    <source>
        <dbReference type="ARBA" id="ARBA00022723"/>
    </source>
</evidence>